<comment type="catalytic activity">
    <reaction evidence="5">
        <text>(6S)-5-formyl-5,6,7,8-tetrahydrofolate + ATP = (6R)-5,10-methenyltetrahydrofolate + ADP + phosphate</text>
        <dbReference type="Rhea" id="RHEA:10488"/>
        <dbReference type="ChEBI" id="CHEBI:30616"/>
        <dbReference type="ChEBI" id="CHEBI:43474"/>
        <dbReference type="ChEBI" id="CHEBI:57455"/>
        <dbReference type="ChEBI" id="CHEBI:57457"/>
        <dbReference type="ChEBI" id="CHEBI:456216"/>
        <dbReference type="EC" id="6.3.3.2"/>
    </reaction>
</comment>
<dbReference type="Gene3D" id="3.40.50.10420">
    <property type="entry name" value="NagB/RpiA/CoA transferase-like"/>
    <property type="match status" value="1"/>
</dbReference>
<protein>
    <recommendedName>
        <fullName evidence="5">5-formyltetrahydrofolate cyclo-ligase</fullName>
        <ecNumber evidence="5">6.3.3.2</ecNumber>
    </recommendedName>
</protein>
<dbReference type="InterPro" id="IPR002698">
    <property type="entry name" value="FTHF_cligase"/>
</dbReference>
<evidence type="ECO:0000313" key="7">
    <source>
        <dbReference type="Proteomes" id="UP000190961"/>
    </source>
</evidence>
<dbReference type="PANTHER" id="PTHR23407">
    <property type="entry name" value="ATPASE INHIBITOR/5-FORMYLTETRAHYDROFOLATE CYCLO-LIGASE"/>
    <property type="match status" value="1"/>
</dbReference>
<organism evidence="6 7">
    <name type="scientific">Ohtaekwangia koreensis</name>
    <dbReference type="NCBI Taxonomy" id="688867"/>
    <lineage>
        <taxon>Bacteria</taxon>
        <taxon>Pseudomonadati</taxon>
        <taxon>Bacteroidota</taxon>
        <taxon>Cytophagia</taxon>
        <taxon>Cytophagales</taxon>
        <taxon>Fulvivirgaceae</taxon>
        <taxon>Ohtaekwangia</taxon>
    </lineage>
</organism>
<feature type="binding site" evidence="4">
    <location>
        <begin position="135"/>
        <end position="143"/>
    </location>
    <ligand>
        <name>ATP</name>
        <dbReference type="ChEBI" id="CHEBI:30616"/>
    </ligand>
</feature>
<dbReference type="NCBIfam" id="TIGR02727">
    <property type="entry name" value="MTHFS_bact"/>
    <property type="match status" value="1"/>
</dbReference>
<dbReference type="OrthoDB" id="9801938at2"/>
<dbReference type="STRING" id="688867.SAMN05660236_3490"/>
<dbReference type="PANTHER" id="PTHR23407:SF1">
    <property type="entry name" value="5-FORMYLTETRAHYDROFOLATE CYCLO-LIGASE"/>
    <property type="match status" value="1"/>
</dbReference>
<dbReference type="GO" id="GO:0035999">
    <property type="term" value="P:tetrahydrofolate interconversion"/>
    <property type="evidence" value="ECO:0007669"/>
    <property type="project" value="TreeGrafter"/>
</dbReference>
<dbReference type="EC" id="6.3.3.2" evidence="5"/>
<evidence type="ECO:0000256" key="1">
    <source>
        <dbReference type="ARBA" id="ARBA00010638"/>
    </source>
</evidence>
<dbReference type="RefSeq" id="WP_079688006.1">
    <property type="nucleotide sequence ID" value="NZ_FUZU01000002.1"/>
</dbReference>
<dbReference type="AlphaFoldDB" id="A0A1T5LLZ0"/>
<reference evidence="6 7" key="1">
    <citation type="submission" date="2017-02" db="EMBL/GenBank/DDBJ databases">
        <authorList>
            <person name="Peterson S.W."/>
        </authorList>
    </citation>
    <scope>NUCLEOTIDE SEQUENCE [LARGE SCALE GENOMIC DNA]</scope>
    <source>
        <strain evidence="6 7">DSM 25262</strain>
    </source>
</reference>
<dbReference type="GO" id="GO:0046872">
    <property type="term" value="F:metal ion binding"/>
    <property type="evidence" value="ECO:0007669"/>
    <property type="project" value="UniProtKB-KW"/>
</dbReference>
<feature type="binding site" evidence="4">
    <location>
        <position position="49"/>
    </location>
    <ligand>
        <name>substrate</name>
    </ligand>
</feature>
<dbReference type="GO" id="GO:0030272">
    <property type="term" value="F:5-formyltetrahydrofolate cyclo-ligase activity"/>
    <property type="evidence" value="ECO:0007669"/>
    <property type="project" value="UniProtKB-EC"/>
</dbReference>
<feature type="binding site" evidence="4">
    <location>
        <position position="56"/>
    </location>
    <ligand>
        <name>substrate</name>
    </ligand>
</feature>
<name>A0A1T5LLZ0_9BACT</name>
<comment type="similarity">
    <text evidence="1 5">Belongs to the 5-formyltetrahydrofolate cyclo-ligase family.</text>
</comment>
<dbReference type="Proteomes" id="UP000190961">
    <property type="component" value="Unassembled WGS sequence"/>
</dbReference>
<dbReference type="InterPro" id="IPR037171">
    <property type="entry name" value="NagB/RpiA_transferase-like"/>
</dbReference>
<keyword evidence="6" id="KW-0436">Ligase</keyword>
<dbReference type="GO" id="GO:0005524">
    <property type="term" value="F:ATP binding"/>
    <property type="evidence" value="ECO:0007669"/>
    <property type="project" value="UniProtKB-KW"/>
</dbReference>
<keyword evidence="5" id="KW-0460">Magnesium</keyword>
<evidence type="ECO:0000313" key="6">
    <source>
        <dbReference type="EMBL" id="SKC76961.1"/>
    </source>
</evidence>
<keyword evidence="2 4" id="KW-0547">Nucleotide-binding</keyword>
<dbReference type="Pfam" id="PF01812">
    <property type="entry name" value="5-FTHF_cyc-lig"/>
    <property type="match status" value="1"/>
</dbReference>
<keyword evidence="7" id="KW-1185">Reference proteome</keyword>
<evidence type="ECO:0000256" key="3">
    <source>
        <dbReference type="ARBA" id="ARBA00022840"/>
    </source>
</evidence>
<evidence type="ECO:0000256" key="2">
    <source>
        <dbReference type="ARBA" id="ARBA00022741"/>
    </source>
</evidence>
<dbReference type="GO" id="GO:0009396">
    <property type="term" value="P:folic acid-containing compound biosynthetic process"/>
    <property type="evidence" value="ECO:0007669"/>
    <property type="project" value="TreeGrafter"/>
</dbReference>
<gene>
    <name evidence="6" type="ORF">SAMN05660236_3490</name>
</gene>
<dbReference type="EMBL" id="FUZU01000002">
    <property type="protein sequence ID" value="SKC76961.1"/>
    <property type="molecule type" value="Genomic_DNA"/>
</dbReference>
<keyword evidence="5" id="KW-0479">Metal-binding</keyword>
<dbReference type="InterPro" id="IPR024185">
    <property type="entry name" value="FTHF_cligase-like_sf"/>
</dbReference>
<keyword evidence="3 4" id="KW-0067">ATP-binding</keyword>
<comment type="cofactor">
    <cofactor evidence="5">
        <name>Mg(2+)</name>
        <dbReference type="ChEBI" id="CHEBI:18420"/>
    </cofactor>
</comment>
<evidence type="ECO:0000256" key="5">
    <source>
        <dbReference type="RuleBase" id="RU361279"/>
    </source>
</evidence>
<feature type="binding site" evidence="4">
    <location>
        <begin position="3"/>
        <end position="7"/>
    </location>
    <ligand>
        <name>ATP</name>
        <dbReference type="ChEBI" id="CHEBI:30616"/>
    </ligand>
</feature>
<sequence length="192" mass="22339">MTKAELRKVYLQKRKSISEAEYGQLNYQLCENFFAHVDLSFIKVLHTFIPIEEKREPNTWLIIDRIRREFPHIRLSIPKINTETGGLENFFFEGLHQLQKNIWGILEPKQGVPTESEKIDMVFVPMLTFDTKGNRVGYGKGYYDRFLSECKPSCKSVGLSLFDPIEYIENVEAHDIPLNICVTPNQAFSFQS</sequence>
<dbReference type="SUPFAM" id="SSF100950">
    <property type="entry name" value="NagB/RpiA/CoA transferase-like"/>
    <property type="match status" value="1"/>
</dbReference>
<proteinExistence type="inferred from homology"/>
<evidence type="ECO:0000256" key="4">
    <source>
        <dbReference type="PIRSR" id="PIRSR006806-1"/>
    </source>
</evidence>
<dbReference type="PIRSF" id="PIRSF006806">
    <property type="entry name" value="FTHF_cligase"/>
    <property type="match status" value="1"/>
</dbReference>
<accession>A0A1T5LLZ0</accession>